<reference evidence="2" key="1">
    <citation type="submission" date="2022-11" db="EMBL/GenBank/DDBJ databases">
        <title>Genome Resource of Sclerotinia nivalis Strain SnTB1, a Plant Pathogen Isolated from American Ginseng.</title>
        <authorList>
            <person name="Fan S."/>
        </authorList>
    </citation>
    <scope>NUCLEOTIDE SEQUENCE</scope>
    <source>
        <strain evidence="2">SnTB1</strain>
    </source>
</reference>
<sequence>MTNSIPSSPRAPHPPRFREDVISKRLTSAGEKSIKASAKRCHDSLLELAMEDFNKELSNAAKRLGTEEAGKVAEVEITNGIAKISISTTKNTKTGQPAQISENVGHHPVDPSHDSFEVGKDSKHRTVLVPAGAISFVRSSKKLQEEEDSFWKDP</sequence>
<protein>
    <submittedName>
        <fullName evidence="2">Uncharacterized protein</fullName>
    </submittedName>
</protein>
<dbReference type="Proteomes" id="UP001152300">
    <property type="component" value="Unassembled WGS sequence"/>
</dbReference>
<dbReference type="EMBL" id="JAPEIS010000016">
    <property type="protein sequence ID" value="KAJ8058362.1"/>
    <property type="molecule type" value="Genomic_DNA"/>
</dbReference>
<accession>A0A9X0A955</accession>
<feature type="region of interest" description="Disordered" evidence="1">
    <location>
        <begin position="90"/>
        <end position="122"/>
    </location>
</feature>
<gene>
    <name evidence="2" type="ORF">OCU04_012554</name>
</gene>
<feature type="compositionally biased region" description="Basic and acidic residues" evidence="1">
    <location>
        <begin position="104"/>
        <end position="121"/>
    </location>
</feature>
<evidence type="ECO:0000256" key="1">
    <source>
        <dbReference type="SAM" id="MobiDB-lite"/>
    </source>
</evidence>
<keyword evidence="3" id="KW-1185">Reference proteome</keyword>
<dbReference type="AlphaFoldDB" id="A0A9X0A955"/>
<comment type="caution">
    <text evidence="2">The sequence shown here is derived from an EMBL/GenBank/DDBJ whole genome shotgun (WGS) entry which is preliminary data.</text>
</comment>
<name>A0A9X0A955_9HELO</name>
<proteinExistence type="predicted"/>
<evidence type="ECO:0000313" key="3">
    <source>
        <dbReference type="Proteomes" id="UP001152300"/>
    </source>
</evidence>
<organism evidence="2 3">
    <name type="scientific">Sclerotinia nivalis</name>
    <dbReference type="NCBI Taxonomy" id="352851"/>
    <lineage>
        <taxon>Eukaryota</taxon>
        <taxon>Fungi</taxon>
        <taxon>Dikarya</taxon>
        <taxon>Ascomycota</taxon>
        <taxon>Pezizomycotina</taxon>
        <taxon>Leotiomycetes</taxon>
        <taxon>Helotiales</taxon>
        <taxon>Sclerotiniaceae</taxon>
        <taxon>Sclerotinia</taxon>
    </lineage>
</organism>
<evidence type="ECO:0000313" key="2">
    <source>
        <dbReference type="EMBL" id="KAJ8058362.1"/>
    </source>
</evidence>